<proteinExistence type="predicted"/>
<gene>
    <name evidence="1" type="ORF">X798_02368</name>
</gene>
<accession>A0A238BZI5</accession>
<keyword evidence="2" id="KW-1185">Reference proteome</keyword>
<protein>
    <submittedName>
        <fullName evidence="1">Uncharacterized protein</fullName>
    </submittedName>
</protein>
<evidence type="ECO:0000313" key="1">
    <source>
        <dbReference type="EMBL" id="OZC10619.1"/>
    </source>
</evidence>
<reference evidence="1 2" key="1">
    <citation type="submission" date="2015-12" db="EMBL/GenBank/DDBJ databases">
        <title>Draft genome of the nematode, Onchocerca flexuosa.</title>
        <authorList>
            <person name="Mitreva M."/>
        </authorList>
    </citation>
    <scope>NUCLEOTIDE SEQUENCE [LARGE SCALE GENOMIC DNA]</scope>
    <source>
        <strain evidence="1">Red Deer</strain>
    </source>
</reference>
<dbReference type="EMBL" id="KZ269985">
    <property type="protein sequence ID" value="OZC10619.1"/>
    <property type="molecule type" value="Genomic_DNA"/>
</dbReference>
<evidence type="ECO:0000313" key="2">
    <source>
        <dbReference type="Proteomes" id="UP000242913"/>
    </source>
</evidence>
<organism evidence="1 2">
    <name type="scientific">Onchocerca flexuosa</name>
    <dbReference type="NCBI Taxonomy" id="387005"/>
    <lineage>
        <taxon>Eukaryota</taxon>
        <taxon>Metazoa</taxon>
        <taxon>Ecdysozoa</taxon>
        <taxon>Nematoda</taxon>
        <taxon>Chromadorea</taxon>
        <taxon>Rhabditida</taxon>
        <taxon>Spirurina</taxon>
        <taxon>Spiruromorpha</taxon>
        <taxon>Filarioidea</taxon>
        <taxon>Onchocercidae</taxon>
        <taxon>Onchocerca</taxon>
    </lineage>
</organism>
<dbReference type="Proteomes" id="UP000242913">
    <property type="component" value="Unassembled WGS sequence"/>
</dbReference>
<dbReference type="AlphaFoldDB" id="A0A238BZI5"/>
<name>A0A238BZI5_9BILA</name>
<sequence>MIILLGDNIACLSDGGDNITCLSGNNGKTIYLPDNSGDITYLSDSNDNIICLSVPSKTVNKLKNIITDDEKNIENCETG</sequence>